<reference evidence="2 3" key="1">
    <citation type="submission" date="2024-01" db="EMBL/GenBank/DDBJ databases">
        <authorList>
            <person name="Waweru B."/>
        </authorList>
    </citation>
    <scope>NUCLEOTIDE SEQUENCE [LARGE SCALE GENOMIC DNA]</scope>
</reference>
<keyword evidence="3" id="KW-1185">Reference proteome</keyword>
<dbReference type="EMBL" id="CAWUPB010000994">
    <property type="protein sequence ID" value="CAK7336263.1"/>
    <property type="molecule type" value="Genomic_DNA"/>
</dbReference>
<evidence type="ECO:0000313" key="3">
    <source>
        <dbReference type="Proteomes" id="UP001314170"/>
    </source>
</evidence>
<comment type="caution">
    <text evidence="2">The sequence shown here is derived from an EMBL/GenBank/DDBJ whole genome shotgun (WGS) entry which is preliminary data.</text>
</comment>
<evidence type="ECO:0000256" key="1">
    <source>
        <dbReference type="SAM" id="MobiDB-lite"/>
    </source>
</evidence>
<evidence type="ECO:0000313" key="2">
    <source>
        <dbReference type="EMBL" id="CAK7336263.1"/>
    </source>
</evidence>
<gene>
    <name evidence="2" type="ORF">DCAF_LOCUS11270</name>
</gene>
<organism evidence="2 3">
    <name type="scientific">Dovyalis caffra</name>
    <dbReference type="NCBI Taxonomy" id="77055"/>
    <lineage>
        <taxon>Eukaryota</taxon>
        <taxon>Viridiplantae</taxon>
        <taxon>Streptophyta</taxon>
        <taxon>Embryophyta</taxon>
        <taxon>Tracheophyta</taxon>
        <taxon>Spermatophyta</taxon>
        <taxon>Magnoliopsida</taxon>
        <taxon>eudicotyledons</taxon>
        <taxon>Gunneridae</taxon>
        <taxon>Pentapetalae</taxon>
        <taxon>rosids</taxon>
        <taxon>fabids</taxon>
        <taxon>Malpighiales</taxon>
        <taxon>Salicaceae</taxon>
        <taxon>Flacourtieae</taxon>
        <taxon>Dovyalis</taxon>
    </lineage>
</organism>
<proteinExistence type="predicted"/>
<feature type="region of interest" description="Disordered" evidence="1">
    <location>
        <begin position="1"/>
        <end position="20"/>
    </location>
</feature>
<feature type="region of interest" description="Disordered" evidence="1">
    <location>
        <begin position="31"/>
        <end position="56"/>
    </location>
</feature>
<accession>A0AAV1RKK5</accession>
<dbReference type="Proteomes" id="UP001314170">
    <property type="component" value="Unassembled WGS sequence"/>
</dbReference>
<protein>
    <submittedName>
        <fullName evidence="2">Uncharacterized protein</fullName>
    </submittedName>
</protein>
<name>A0AAV1RKK5_9ROSI</name>
<sequence>MDSNSQQVVGEGERGKLEQPYTRKWIATLRSGGRRREREVGTAVYAKMDSNSQREE</sequence>
<dbReference type="AlphaFoldDB" id="A0AAV1RKK5"/>